<dbReference type="RefSeq" id="WP_262663592.1">
    <property type="nucleotide sequence ID" value="NZ_JAMHKS010000076.1"/>
</dbReference>
<evidence type="ECO:0000313" key="2">
    <source>
        <dbReference type="EMBL" id="MCU6679284.1"/>
    </source>
</evidence>
<feature type="transmembrane region" description="Helical" evidence="1">
    <location>
        <begin position="28"/>
        <end position="49"/>
    </location>
</feature>
<keyword evidence="1" id="KW-1133">Transmembrane helix</keyword>
<reference evidence="2" key="1">
    <citation type="submission" date="2022-05" db="EMBL/GenBank/DDBJ databases">
        <title>Description of a novel species of Leclercia; Leclercia tamurae and the Proposal for a Novel Genus Silvania gen. nov. Containing Two Novel Species Silvania hatchlandensis sp. nov. and Silvania confinis sp. nov. Isolated from the Rhizosphere of Oak.</title>
        <authorList>
            <person name="Maddock D.W."/>
            <person name="Brady C.L."/>
            <person name="Denman S."/>
            <person name="Arnold D."/>
        </authorList>
    </citation>
    <scope>NUCLEOTIDE SEQUENCE</scope>
    <source>
        <strain evidence="2">H6S3</strain>
    </source>
</reference>
<feature type="transmembrane region" description="Helical" evidence="1">
    <location>
        <begin position="104"/>
        <end position="130"/>
    </location>
</feature>
<feature type="transmembrane region" description="Helical" evidence="1">
    <location>
        <begin position="69"/>
        <end position="92"/>
    </location>
</feature>
<gene>
    <name evidence="2" type="ORF">M8318_16630</name>
</gene>
<proteinExistence type="predicted"/>
<organism evidence="2 3">
    <name type="scientific">Leclercia tamurae</name>
    <dbReference type="NCBI Taxonomy" id="2926467"/>
    <lineage>
        <taxon>Bacteria</taxon>
        <taxon>Pseudomonadati</taxon>
        <taxon>Pseudomonadota</taxon>
        <taxon>Gammaproteobacteria</taxon>
        <taxon>Enterobacterales</taxon>
        <taxon>Enterobacteriaceae</taxon>
        <taxon>Leclercia</taxon>
    </lineage>
</organism>
<accession>A0ABT2REF5</accession>
<keyword evidence="1" id="KW-0812">Transmembrane</keyword>
<dbReference type="EMBL" id="JAMHKS010000076">
    <property type="protein sequence ID" value="MCU6679284.1"/>
    <property type="molecule type" value="Genomic_DNA"/>
</dbReference>
<feature type="transmembrane region" description="Helical" evidence="1">
    <location>
        <begin position="142"/>
        <end position="161"/>
    </location>
</feature>
<dbReference type="PANTHER" id="PTHR34980:SF2">
    <property type="entry name" value="INNER MEMBRANE PROTEIN YHAH-RELATED"/>
    <property type="match status" value="1"/>
</dbReference>
<evidence type="ECO:0000256" key="1">
    <source>
        <dbReference type="SAM" id="Phobius"/>
    </source>
</evidence>
<dbReference type="PANTHER" id="PTHR34980">
    <property type="entry name" value="INNER MEMBRANE PROTEIN-RELATED-RELATED"/>
    <property type="match status" value="1"/>
</dbReference>
<sequence>MNKGIKDCYFDGWKKTFVYKGRITRQEFWSFIVMNIVIILFIAMLSYFLLVVSVADSTSRGGIMLVWAWYVWLPLSALAPVILLVPVVSLGIRRMHDAGKSGWWFGGALLMNLLILPLILTGIHQVMLILVDENLAEQVMKIISLILSFLAALYLLWLCCLPTKAAAENVD</sequence>
<dbReference type="Proteomes" id="UP001062027">
    <property type="component" value="Unassembled WGS sequence"/>
</dbReference>
<keyword evidence="3" id="KW-1185">Reference proteome</keyword>
<comment type="caution">
    <text evidence="2">The sequence shown here is derived from an EMBL/GenBank/DDBJ whole genome shotgun (WGS) entry which is preliminary data.</text>
</comment>
<dbReference type="Pfam" id="PF05656">
    <property type="entry name" value="DUF805"/>
    <property type="match status" value="1"/>
</dbReference>
<name>A0ABT2REF5_9ENTR</name>
<dbReference type="InterPro" id="IPR008523">
    <property type="entry name" value="DUF805"/>
</dbReference>
<keyword evidence="1" id="KW-0472">Membrane</keyword>
<evidence type="ECO:0000313" key="3">
    <source>
        <dbReference type="Proteomes" id="UP001062027"/>
    </source>
</evidence>
<protein>
    <submittedName>
        <fullName evidence="2">DUF805 domain-containing protein</fullName>
    </submittedName>
</protein>